<protein>
    <recommendedName>
        <fullName evidence="4">DUF456 domain-containing protein</fullName>
    </recommendedName>
</protein>
<dbReference type="Pfam" id="PF04306">
    <property type="entry name" value="DUF456"/>
    <property type="match status" value="1"/>
</dbReference>
<dbReference type="Proteomes" id="UP000199433">
    <property type="component" value="Unassembled WGS sequence"/>
</dbReference>
<dbReference type="InterPro" id="IPR007403">
    <property type="entry name" value="DUF456"/>
</dbReference>
<dbReference type="PANTHER" id="PTHR39165:SF1">
    <property type="entry name" value="DUF456 DOMAIN-CONTAINING PROTEIN"/>
    <property type="match status" value="1"/>
</dbReference>
<evidence type="ECO:0000313" key="2">
    <source>
        <dbReference type="EMBL" id="SDK13160.1"/>
    </source>
</evidence>
<evidence type="ECO:0008006" key="4">
    <source>
        <dbReference type="Google" id="ProtNLM"/>
    </source>
</evidence>
<gene>
    <name evidence="2" type="ORF">SAMN04488098_101411</name>
</gene>
<sequence length="160" mass="17524">MDTILWIVIIGLFILSFVGLISPVVPSVLAVWGGFLIYHFFINSAVLTWVFWVSMGVLTVFLLLADLLAGSIAVNKFGGSKIGETTATIAIIAGTFIFPPFGILIFPFIAVLIVEFWIQDTFAHALRAAVGTLIGFLSGRIAEGIIQLIMITWFFLSIWL</sequence>
<dbReference type="STRING" id="426701.SAMN04488098_101411"/>
<evidence type="ECO:0000256" key="1">
    <source>
        <dbReference type="SAM" id="Phobius"/>
    </source>
</evidence>
<feature type="transmembrane region" description="Helical" evidence="1">
    <location>
        <begin position="130"/>
        <end position="156"/>
    </location>
</feature>
<feature type="transmembrane region" description="Helical" evidence="1">
    <location>
        <begin position="49"/>
        <end position="69"/>
    </location>
</feature>
<accession>A0A1G8ZG68</accession>
<keyword evidence="1" id="KW-0812">Transmembrane</keyword>
<proteinExistence type="predicted"/>
<dbReference type="EMBL" id="FNFK01000014">
    <property type="protein sequence ID" value="SDK13160.1"/>
    <property type="molecule type" value="Genomic_DNA"/>
</dbReference>
<organism evidence="2 3">
    <name type="scientific">Alkalibacterium thalassium</name>
    <dbReference type="NCBI Taxonomy" id="426701"/>
    <lineage>
        <taxon>Bacteria</taxon>
        <taxon>Bacillati</taxon>
        <taxon>Bacillota</taxon>
        <taxon>Bacilli</taxon>
        <taxon>Lactobacillales</taxon>
        <taxon>Carnobacteriaceae</taxon>
        <taxon>Alkalibacterium</taxon>
    </lineage>
</organism>
<keyword evidence="3" id="KW-1185">Reference proteome</keyword>
<keyword evidence="1" id="KW-0472">Membrane</keyword>
<dbReference type="PANTHER" id="PTHR39165">
    <property type="entry name" value="IG HYPOTHETICAL 17883"/>
    <property type="match status" value="1"/>
</dbReference>
<dbReference type="RefSeq" id="WP_091266163.1">
    <property type="nucleotide sequence ID" value="NZ_FNFK01000014.1"/>
</dbReference>
<feature type="transmembrane region" description="Helical" evidence="1">
    <location>
        <begin position="6"/>
        <end position="37"/>
    </location>
</feature>
<feature type="transmembrane region" description="Helical" evidence="1">
    <location>
        <begin position="89"/>
        <end position="118"/>
    </location>
</feature>
<dbReference type="OrthoDB" id="9808460at2"/>
<name>A0A1G8ZG68_9LACT</name>
<evidence type="ECO:0000313" key="3">
    <source>
        <dbReference type="Proteomes" id="UP000199433"/>
    </source>
</evidence>
<reference evidence="3" key="1">
    <citation type="submission" date="2016-10" db="EMBL/GenBank/DDBJ databases">
        <authorList>
            <person name="Varghese N."/>
            <person name="Submissions S."/>
        </authorList>
    </citation>
    <scope>NUCLEOTIDE SEQUENCE [LARGE SCALE GENOMIC DNA]</scope>
    <source>
        <strain evidence="3">DSM 19181</strain>
    </source>
</reference>
<dbReference type="AlphaFoldDB" id="A0A1G8ZG68"/>
<keyword evidence="1" id="KW-1133">Transmembrane helix</keyword>